<comment type="caution">
    <text evidence="2">The sequence shown here is derived from an EMBL/GenBank/DDBJ whole genome shotgun (WGS) entry which is preliminary data.</text>
</comment>
<accession>A0A5C6RWQ8</accession>
<sequence>MRIASQISSIIVALLFIYTINFKSIITINYLINISEITELFCVNKEKPQLQCNGKCHLAKQFIETEKDENQSPFSNTQLAYNFDVISILLNPFYNTTLPEKEIKSSFHINSTKTLEHFYSVPSPPPKA</sequence>
<keyword evidence="1" id="KW-0472">Membrane</keyword>
<evidence type="ECO:0000256" key="1">
    <source>
        <dbReference type="SAM" id="Phobius"/>
    </source>
</evidence>
<dbReference type="Proteomes" id="UP000321721">
    <property type="component" value="Unassembled WGS sequence"/>
</dbReference>
<dbReference type="AlphaFoldDB" id="A0A5C6RWQ8"/>
<dbReference type="RefSeq" id="WP_147097627.1">
    <property type="nucleotide sequence ID" value="NZ_VOOS01000001.1"/>
</dbReference>
<keyword evidence="1" id="KW-0812">Transmembrane</keyword>
<proteinExistence type="predicted"/>
<reference evidence="2 3" key="1">
    <citation type="submission" date="2019-08" db="EMBL/GenBank/DDBJ databases">
        <title>Genome of Vicingus serpentipes NCIMB 15042.</title>
        <authorList>
            <person name="Bowman J.P."/>
        </authorList>
    </citation>
    <scope>NUCLEOTIDE SEQUENCE [LARGE SCALE GENOMIC DNA]</scope>
    <source>
        <strain evidence="2 3">NCIMB 15042</strain>
    </source>
</reference>
<evidence type="ECO:0000313" key="3">
    <source>
        <dbReference type="Proteomes" id="UP000321721"/>
    </source>
</evidence>
<protein>
    <submittedName>
        <fullName evidence="2">Uncharacterized protein</fullName>
    </submittedName>
</protein>
<dbReference type="EMBL" id="VOOS01000001">
    <property type="protein sequence ID" value="TXB66731.1"/>
    <property type="molecule type" value="Genomic_DNA"/>
</dbReference>
<evidence type="ECO:0000313" key="2">
    <source>
        <dbReference type="EMBL" id="TXB66731.1"/>
    </source>
</evidence>
<feature type="transmembrane region" description="Helical" evidence="1">
    <location>
        <begin position="12"/>
        <end position="32"/>
    </location>
</feature>
<keyword evidence="1" id="KW-1133">Transmembrane helix</keyword>
<gene>
    <name evidence="2" type="ORF">FRY74_00680</name>
</gene>
<keyword evidence="3" id="KW-1185">Reference proteome</keyword>
<dbReference type="OrthoDB" id="980645at2"/>
<name>A0A5C6RWQ8_9FLAO</name>
<organism evidence="2 3">
    <name type="scientific">Vicingus serpentipes</name>
    <dbReference type="NCBI Taxonomy" id="1926625"/>
    <lineage>
        <taxon>Bacteria</taxon>
        <taxon>Pseudomonadati</taxon>
        <taxon>Bacteroidota</taxon>
        <taxon>Flavobacteriia</taxon>
        <taxon>Flavobacteriales</taxon>
        <taxon>Vicingaceae</taxon>
        <taxon>Vicingus</taxon>
    </lineage>
</organism>